<evidence type="ECO:0000256" key="4">
    <source>
        <dbReference type="ARBA" id="ARBA00022763"/>
    </source>
</evidence>
<dbReference type="GO" id="GO:0004674">
    <property type="term" value="F:protein serine/threonine kinase activity"/>
    <property type="evidence" value="ECO:0007669"/>
    <property type="project" value="UniProtKB-KW"/>
</dbReference>
<organism evidence="9 10">
    <name type="scientific">Schistosoma mattheei</name>
    <dbReference type="NCBI Taxonomy" id="31246"/>
    <lineage>
        <taxon>Eukaryota</taxon>
        <taxon>Metazoa</taxon>
        <taxon>Spiralia</taxon>
        <taxon>Lophotrochozoa</taxon>
        <taxon>Platyhelminthes</taxon>
        <taxon>Trematoda</taxon>
        <taxon>Digenea</taxon>
        <taxon>Strigeidida</taxon>
        <taxon>Schistosomatoidea</taxon>
        <taxon>Schistosomatidae</taxon>
        <taxon>Schistosoma</taxon>
    </lineage>
</organism>
<keyword evidence="3" id="KW-0723">Serine/threonine-protein kinase</keyword>
<dbReference type="PROSITE" id="PS50290">
    <property type="entry name" value="PI3_4_KINASE_3"/>
    <property type="match status" value="1"/>
</dbReference>
<evidence type="ECO:0000256" key="3">
    <source>
        <dbReference type="ARBA" id="ARBA00022527"/>
    </source>
</evidence>
<evidence type="ECO:0000256" key="6">
    <source>
        <dbReference type="ARBA" id="ARBA00023242"/>
    </source>
</evidence>
<evidence type="ECO:0000259" key="7">
    <source>
        <dbReference type="PROSITE" id="PS50290"/>
    </source>
</evidence>
<evidence type="ECO:0000256" key="5">
    <source>
        <dbReference type="ARBA" id="ARBA00023204"/>
    </source>
</evidence>
<dbReference type="InterPro" id="IPR011009">
    <property type="entry name" value="Kinase-like_dom_sf"/>
</dbReference>
<evidence type="ECO:0000313" key="9">
    <source>
        <dbReference type="EMBL" id="VDP59987.1"/>
    </source>
</evidence>
<evidence type="ECO:0000256" key="2">
    <source>
        <dbReference type="ARBA" id="ARBA00010769"/>
    </source>
</evidence>
<dbReference type="Gene3D" id="3.30.1010.10">
    <property type="entry name" value="Phosphatidylinositol 3-kinase Catalytic Subunit, Chain A, domain 4"/>
    <property type="match status" value="1"/>
</dbReference>
<evidence type="ECO:0008006" key="11">
    <source>
        <dbReference type="Google" id="ProtNLM"/>
    </source>
</evidence>
<dbReference type="PANTHER" id="PTHR11139">
    <property type="entry name" value="ATAXIA TELANGIECTASIA MUTATED ATM -RELATED"/>
    <property type="match status" value="1"/>
</dbReference>
<comment type="subcellular location">
    <subcellularLocation>
        <location evidence="1">Nucleus</location>
    </subcellularLocation>
</comment>
<keyword evidence="6" id="KW-0539">Nucleus</keyword>
<dbReference type="GO" id="GO:0006281">
    <property type="term" value="P:DNA repair"/>
    <property type="evidence" value="ECO:0007669"/>
    <property type="project" value="UniProtKB-KW"/>
</dbReference>
<gene>
    <name evidence="9" type="ORF">SMTD_LOCUS12070</name>
</gene>
<keyword evidence="3" id="KW-0808">Transferase</keyword>
<evidence type="ECO:0000259" key="8">
    <source>
        <dbReference type="PROSITE" id="PS51189"/>
    </source>
</evidence>
<dbReference type="PANTHER" id="PTHR11139:SF69">
    <property type="entry name" value="SERINE_THREONINE-PROTEIN KINASE ATR"/>
    <property type="match status" value="1"/>
</dbReference>
<dbReference type="Pfam" id="PF23593">
    <property type="entry name" value="HEAT_ATR"/>
    <property type="match status" value="1"/>
</dbReference>
<name>A0A3P8E7G5_9TREM</name>
<dbReference type="GO" id="GO:0005694">
    <property type="term" value="C:chromosome"/>
    <property type="evidence" value="ECO:0007669"/>
    <property type="project" value="TreeGrafter"/>
</dbReference>
<protein>
    <recommendedName>
        <fullName evidence="11">FAT domain-containing protein</fullName>
    </recommendedName>
</protein>
<dbReference type="EMBL" id="UZAL01032078">
    <property type="protein sequence ID" value="VDP59987.1"/>
    <property type="molecule type" value="Genomic_DNA"/>
</dbReference>
<dbReference type="GO" id="GO:0005634">
    <property type="term" value="C:nucleus"/>
    <property type="evidence" value="ECO:0007669"/>
    <property type="project" value="UniProtKB-SubCell"/>
</dbReference>
<accession>A0A3P8E7G5</accession>
<reference evidence="9 10" key="1">
    <citation type="submission" date="2018-11" db="EMBL/GenBank/DDBJ databases">
        <authorList>
            <consortium name="Pathogen Informatics"/>
        </authorList>
    </citation>
    <scope>NUCLEOTIDE SEQUENCE [LARGE SCALE GENOMIC DNA]</scope>
    <source>
        <strain>Denwood</strain>
        <strain evidence="10">Zambia</strain>
    </source>
</reference>
<dbReference type="InterPro" id="IPR050517">
    <property type="entry name" value="DDR_Repair_Kinase"/>
</dbReference>
<keyword evidence="4" id="KW-0227">DNA damage</keyword>
<keyword evidence="3" id="KW-0418">Kinase</keyword>
<dbReference type="InterPro" id="IPR000403">
    <property type="entry name" value="PI3/4_kinase_cat_dom"/>
</dbReference>
<dbReference type="InterPro" id="IPR014009">
    <property type="entry name" value="PIK_FAT"/>
</dbReference>
<dbReference type="Proteomes" id="UP000269396">
    <property type="component" value="Unassembled WGS sequence"/>
</dbReference>
<dbReference type="Pfam" id="PF00454">
    <property type="entry name" value="PI3_PI4_kinase"/>
    <property type="match status" value="1"/>
</dbReference>
<proteinExistence type="inferred from homology"/>
<dbReference type="SUPFAM" id="SSF56112">
    <property type="entry name" value="Protein kinase-like (PK-like)"/>
    <property type="match status" value="1"/>
</dbReference>
<dbReference type="Pfam" id="PF02259">
    <property type="entry name" value="FAT"/>
    <property type="match status" value="1"/>
</dbReference>
<feature type="domain" description="PI3K/PI4K catalytic" evidence="7">
    <location>
        <begin position="551"/>
        <end position="692"/>
    </location>
</feature>
<evidence type="ECO:0000313" key="10">
    <source>
        <dbReference type="Proteomes" id="UP000269396"/>
    </source>
</evidence>
<dbReference type="PROSITE" id="PS51189">
    <property type="entry name" value="FAT"/>
    <property type="match status" value="1"/>
</dbReference>
<dbReference type="GO" id="GO:0000723">
    <property type="term" value="P:telomere maintenance"/>
    <property type="evidence" value="ECO:0007669"/>
    <property type="project" value="TreeGrafter"/>
</dbReference>
<dbReference type="InterPro" id="IPR003151">
    <property type="entry name" value="PIK-rel_kinase_FAT"/>
</dbReference>
<dbReference type="AlphaFoldDB" id="A0A3P8E7G5"/>
<dbReference type="GO" id="GO:0000077">
    <property type="term" value="P:DNA damage checkpoint signaling"/>
    <property type="evidence" value="ECO:0007669"/>
    <property type="project" value="TreeGrafter"/>
</dbReference>
<comment type="similarity">
    <text evidence="2">Belongs to the PI3/PI4-kinase family. ATM subfamily.</text>
</comment>
<evidence type="ECO:0000256" key="1">
    <source>
        <dbReference type="ARBA" id="ARBA00004123"/>
    </source>
</evidence>
<keyword evidence="5" id="KW-0234">DNA repair</keyword>
<keyword evidence="10" id="KW-1185">Reference proteome</keyword>
<dbReference type="InterPro" id="IPR057564">
    <property type="entry name" value="HEAT_ATR"/>
</dbReference>
<feature type="domain" description="FAT" evidence="8">
    <location>
        <begin position="1"/>
        <end position="463"/>
    </location>
</feature>
<sequence>MIFTFSKRTSDWSKILARLRIDQVTELGAAALEGPGGYIRAYDTIVRLSSLSDIELISSLGDVIMNEIRNPTNSRSSENKLSNIVETSLKLLETRIRVSRPTFHTLEPVLAIQHAALQLVTSALSSLNSDAYQISNREVLNSTILRLRTALGYNWLERAKLARKYLKFNSFFIEYLNGRSHGKHTLHFDLHIRSGQFMAAYTCVLRAEDFGIPDALLERAKLLWQTDKREAAQACLDKGIPDVFGCSIFNVRNKQSNENIEVSTEYRTISAQQALLLRTRYCEETNRYDFETTGKLYEQVCGFNSGYEEAHFRLARYVDRARTEAVGCKQQNALIKVALKQYGLALSYGSQFIYQSMPRLLTLWLDYGQDSVRNFHELNKPQKHTEENNLHSEQKVFTEVQELMRINCQRIPVYQFYTALSQLLSRVCHEIPAVVTTLIELVVRIFEAYPLQTMWFLIPLNDDSISLCNHLKTVCGLFMTADRRELRNFSLRQTVRPITRLIESSEFSRILIPIHRQLVPNHLLPNATSEQIARHWPFAEQPDRLVCLTHIEDSVEILGSQTRPKKMTWVGSDGREYIIVAKPNDDLRKDSRLMELNGMINKFLVINENTRRRALQIRTYAVIPLSEKGGLIEWVRNTQPFRSIITRLYNEIGKPINWANMSRVAPLLEDPLSKTGNYISVQNESVDGHSRD</sequence>